<keyword evidence="2" id="KW-1185">Reference proteome</keyword>
<protein>
    <submittedName>
        <fullName evidence="1">Uncharacterized protein</fullName>
    </submittedName>
</protein>
<proteinExistence type="predicted"/>
<gene>
    <name evidence="1" type="ORF">V474_20895</name>
</gene>
<comment type="caution">
    <text evidence="1">The sequence shown here is derived from an EMBL/GenBank/DDBJ whole genome shotgun (WGS) entry which is preliminary data.</text>
</comment>
<accession>A0A0J7XRY4</accession>
<sequence>MALSQACTDNARTVCDEAQALERAGSEHRALWIKSCDAVVQAKGKFISCEAMGRFRDDYDDAMATRRKLKTMFLAPLDNLT</sequence>
<evidence type="ECO:0000313" key="1">
    <source>
        <dbReference type="EMBL" id="KMS54432.1"/>
    </source>
</evidence>
<dbReference type="EMBL" id="JACU01000006">
    <property type="protein sequence ID" value="KMS54432.1"/>
    <property type="molecule type" value="Genomic_DNA"/>
</dbReference>
<dbReference type="PATRIC" id="fig|1114963.3.peg.3015"/>
<dbReference type="AlphaFoldDB" id="A0A0J7XRY4"/>
<dbReference type="Proteomes" id="UP000052268">
    <property type="component" value="Unassembled WGS sequence"/>
</dbReference>
<organism evidence="1 2">
    <name type="scientific">Novosphingobium barchaimii LL02</name>
    <dbReference type="NCBI Taxonomy" id="1114963"/>
    <lineage>
        <taxon>Bacteria</taxon>
        <taxon>Pseudomonadati</taxon>
        <taxon>Pseudomonadota</taxon>
        <taxon>Alphaproteobacteria</taxon>
        <taxon>Sphingomonadales</taxon>
        <taxon>Sphingomonadaceae</taxon>
        <taxon>Novosphingobium</taxon>
    </lineage>
</organism>
<reference evidence="1 2" key="1">
    <citation type="journal article" date="2015" name="G3 (Bethesda)">
        <title>Insights into Ongoing Evolution of the Hexachlorocyclohexane Catabolic Pathway from Comparative Genomics of Ten Sphingomonadaceae Strains.</title>
        <authorList>
            <person name="Pearce S.L."/>
            <person name="Oakeshott J.G."/>
            <person name="Pandey G."/>
        </authorList>
    </citation>
    <scope>NUCLEOTIDE SEQUENCE [LARGE SCALE GENOMIC DNA]</scope>
    <source>
        <strain evidence="1 2">LL02</strain>
    </source>
</reference>
<evidence type="ECO:0000313" key="2">
    <source>
        <dbReference type="Proteomes" id="UP000052268"/>
    </source>
</evidence>
<name>A0A0J7XRY4_9SPHN</name>